<dbReference type="Proteomes" id="UP001469553">
    <property type="component" value="Unassembled WGS sequence"/>
</dbReference>
<proteinExistence type="predicted"/>
<organism evidence="2 3">
    <name type="scientific">Ameca splendens</name>
    <dbReference type="NCBI Taxonomy" id="208324"/>
    <lineage>
        <taxon>Eukaryota</taxon>
        <taxon>Metazoa</taxon>
        <taxon>Chordata</taxon>
        <taxon>Craniata</taxon>
        <taxon>Vertebrata</taxon>
        <taxon>Euteleostomi</taxon>
        <taxon>Actinopterygii</taxon>
        <taxon>Neopterygii</taxon>
        <taxon>Teleostei</taxon>
        <taxon>Neoteleostei</taxon>
        <taxon>Acanthomorphata</taxon>
        <taxon>Ovalentaria</taxon>
        <taxon>Atherinomorphae</taxon>
        <taxon>Cyprinodontiformes</taxon>
        <taxon>Goodeidae</taxon>
        <taxon>Ameca</taxon>
    </lineage>
</organism>
<feature type="region of interest" description="Disordered" evidence="1">
    <location>
        <begin position="1"/>
        <end position="32"/>
    </location>
</feature>
<name>A0ABV0ZQP2_9TELE</name>
<accession>A0ABV0ZQP2</accession>
<evidence type="ECO:0000313" key="2">
    <source>
        <dbReference type="EMBL" id="MEQ2307816.1"/>
    </source>
</evidence>
<sequence>MHQHTGSVAGGKQIKADRKGVKRGRREAAKATWRSHAAKVDRFYPCATTAPQLKGAESVVNDSQPSRRGRRIFVQRLDGDLMAVQCFVSPAVW</sequence>
<dbReference type="EMBL" id="JAHRIP010067773">
    <property type="protein sequence ID" value="MEQ2307816.1"/>
    <property type="molecule type" value="Genomic_DNA"/>
</dbReference>
<evidence type="ECO:0000256" key="1">
    <source>
        <dbReference type="SAM" id="MobiDB-lite"/>
    </source>
</evidence>
<reference evidence="2 3" key="1">
    <citation type="submission" date="2021-06" db="EMBL/GenBank/DDBJ databases">
        <authorList>
            <person name="Palmer J.M."/>
        </authorList>
    </citation>
    <scope>NUCLEOTIDE SEQUENCE [LARGE SCALE GENOMIC DNA]</scope>
    <source>
        <strain evidence="2 3">AS_MEX2019</strain>
        <tissue evidence="2">Muscle</tissue>
    </source>
</reference>
<gene>
    <name evidence="2" type="ORF">AMECASPLE_022065</name>
</gene>
<keyword evidence="3" id="KW-1185">Reference proteome</keyword>
<protein>
    <submittedName>
        <fullName evidence="2">Uncharacterized protein</fullName>
    </submittedName>
</protein>
<comment type="caution">
    <text evidence="2">The sequence shown here is derived from an EMBL/GenBank/DDBJ whole genome shotgun (WGS) entry which is preliminary data.</text>
</comment>
<evidence type="ECO:0000313" key="3">
    <source>
        <dbReference type="Proteomes" id="UP001469553"/>
    </source>
</evidence>